<evidence type="ECO:0000259" key="2">
    <source>
        <dbReference type="Pfam" id="PF01458"/>
    </source>
</evidence>
<dbReference type="SUPFAM" id="SSF101960">
    <property type="entry name" value="Stabilizer of iron transporter SufD"/>
    <property type="match status" value="1"/>
</dbReference>
<dbReference type="AlphaFoldDB" id="A0A0L8AI03"/>
<dbReference type="OrthoDB" id="9768262at2"/>
<dbReference type="GO" id="GO:0016226">
    <property type="term" value="P:iron-sulfur cluster assembly"/>
    <property type="evidence" value="ECO:0007669"/>
    <property type="project" value="InterPro"/>
</dbReference>
<dbReference type="InterPro" id="IPR011542">
    <property type="entry name" value="SUF_FeS_clus_asmbl_SufD"/>
</dbReference>
<accession>A0A0L8AI03</accession>
<organism evidence="4 5">
    <name type="scientific">Roseivirga seohaensis subsp. aquiponti</name>
    <dbReference type="NCBI Taxonomy" id="1566026"/>
    <lineage>
        <taxon>Bacteria</taxon>
        <taxon>Pseudomonadati</taxon>
        <taxon>Bacteroidota</taxon>
        <taxon>Cytophagia</taxon>
        <taxon>Cytophagales</taxon>
        <taxon>Roseivirgaceae</taxon>
        <taxon>Roseivirga</taxon>
    </lineage>
</organism>
<dbReference type="PATRIC" id="fig|1566026.4.peg.1441"/>
<sequence>MEKIAGQSILNSLETQFEAFEKSLNGQSKSAAHAVRKEAFSSLMNSGFPGPKNEEYKFTNFTRAVEKNFELNGTNADFGLTEAQISATQIEGLDAHKIVFLNGIYSSELSDNIQVEGLKVESLAEGFKANSALAQANFGTKANFAEDAFVALNTAFSQHGVTIEIADKAIIEKPIVLYFIGDSSTAELSYHIRNIVVAGKFSQATIIEKFDTVGEHKSFTTSVNEISVSDSAHLRFFKIENDTEQAYHISNIHASQGANSNFKAFTFSLNGAMIRNNLNIKLQAEGIETYMNGLYLLDGKTHVDNHTVADHMMPNCYSNELYKGIMDGSSKGVFNGKIFVRPDAQKTNAFQSNKNILISDKATVNTKPQLEIWADDVSCSHGCTTGQLDMDALFYLQARGIQKDKARAILLKAFANDVLETVENEAIKEYLAAIIEKRLEK</sequence>
<reference evidence="5" key="1">
    <citation type="submission" date="2014-11" db="EMBL/GenBank/DDBJ databases">
        <title>Genome sequencing of Roseivirga sp. D-25.</title>
        <authorList>
            <person name="Selvaratnam C."/>
            <person name="Thevarajoo S."/>
            <person name="Goh K.M."/>
            <person name="Eee R."/>
            <person name="Chan K.-G."/>
            <person name="Chong C.S."/>
        </authorList>
    </citation>
    <scope>NUCLEOTIDE SEQUENCE [LARGE SCALE GENOMIC DNA]</scope>
    <source>
        <strain evidence="5">D-25</strain>
    </source>
</reference>
<evidence type="ECO:0000256" key="1">
    <source>
        <dbReference type="ARBA" id="ARBA00043967"/>
    </source>
</evidence>
<dbReference type="PANTHER" id="PTHR43575:SF1">
    <property type="entry name" value="PROTEIN ABCI7, CHLOROPLASTIC"/>
    <property type="match status" value="1"/>
</dbReference>
<protein>
    <submittedName>
        <fullName evidence="4">Fe-S cluster assembly protein SufD</fullName>
    </submittedName>
</protein>
<dbReference type="InterPro" id="IPR045595">
    <property type="entry name" value="SufBD_N"/>
</dbReference>
<dbReference type="InterPro" id="IPR037284">
    <property type="entry name" value="SUF_FeS_clus_asmbl_SufBD_sf"/>
</dbReference>
<evidence type="ECO:0000313" key="4">
    <source>
        <dbReference type="EMBL" id="KOF01770.1"/>
    </source>
</evidence>
<evidence type="ECO:0000259" key="3">
    <source>
        <dbReference type="Pfam" id="PF19295"/>
    </source>
</evidence>
<name>A0A0L8AI03_9BACT</name>
<dbReference type="InterPro" id="IPR055346">
    <property type="entry name" value="Fe-S_cluster_assembly_SufBD"/>
</dbReference>
<dbReference type="NCBIfam" id="TIGR01981">
    <property type="entry name" value="sufD"/>
    <property type="match status" value="1"/>
</dbReference>
<proteinExistence type="inferred from homology"/>
<evidence type="ECO:0000313" key="5">
    <source>
        <dbReference type="Proteomes" id="UP000036908"/>
    </source>
</evidence>
<feature type="domain" description="SUF system FeS cluster assembly SufBD core" evidence="2">
    <location>
        <begin position="187"/>
        <end position="414"/>
    </location>
</feature>
<dbReference type="RefSeq" id="WP_053224677.1">
    <property type="nucleotide sequence ID" value="NZ_JSVA01000018.1"/>
</dbReference>
<gene>
    <name evidence="4" type="ORF">OB69_15605</name>
</gene>
<dbReference type="InterPro" id="IPR000825">
    <property type="entry name" value="SUF_FeS_clus_asmbl_SufBD_core"/>
</dbReference>
<dbReference type="PANTHER" id="PTHR43575">
    <property type="entry name" value="PROTEIN ABCI7, CHLOROPLASTIC"/>
    <property type="match status" value="1"/>
</dbReference>
<dbReference type="Proteomes" id="UP000036908">
    <property type="component" value="Unassembled WGS sequence"/>
</dbReference>
<dbReference type="Pfam" id="PF19295">
    <property type="entry name" value="SufBD_N"/>
    <property type="match status" value="1"/>
</dbReference>
<dbReference type="EMBL" id="JSVA01000018">
    <property type="protein sequence ID" value="KOF01770.1"/>
    <property type="molecule type" value="Genomic_DNA"/>
</dbReference>
<comment type="similarity">
    <text evidence="1">Belongs to the iron-sulfur cluster assembly SufBD family.</text>
</comment>
<comment type="caution">
    <text evidence="4">The sequence shown here is derived from an EMBL/GenBank/DDBJ whole genome shotgun (WGS) entry which is preliminary data.</text>
</comment>
<keyword evidence="5" id="KW-1185">Reference proteome</keyword>
<feature type="domain" description="SUF system FeS cluster assembly SufBD N-terminal" evidence="3">
    <location>
        <begin position="13"/>
        <end position="175"/>
    </location>
</feature>
<dbReference type="Pfam" id="PF01458">
    <property type="entry name" value="SUFBD_core"/>
    <property type="match status" value="1"/>
</dbReference>